<dbReference type="GeneTree" id="ENSGT01090000263449"/>
<keyword evidence="6" id="KW-1185">Reference proteome</keyword>
<dbReference type="GO" id="GO:0050667">
    <property type="term" value="P:homocysteine metabolic process"/>
    <property type="evidence" value="ECO:0007669"/>
    <property type="project" value="TreeGrafter"/>
</dbReference>
<dbReference type="GO" id="GO:0046872">
    <property type="term" value="F:metal ion binding"/>
    <property type="evidence" value="ECO:0007669"/>
    <property type="project" value="UniProtKB-KW"/>
</dbReference>
<dbReference type="Ensembl" id="ENSTNIT00000007279.1">
    <property type="protein sequence ID" value="ENSTNIP00000007122.1"/>
    <property type="gene ID" value="ENSTNIG00000004477.1"/>
</dbReference>
<evidence type="ECO:0000313" key="5">
    <source>
        <dbReference type="Ensembl" id="ENSTNIP00000007122.1"/>
    </source>
</evidence>
<reference evidence="4 6" key="1">
    <citation type="journal article" date="2004" name="Nature">
        <title>Genome duplication in the teleost fish Tetraodon nigroviridis reveals the early vertebrate proto-karyotype.</title>
        <authorList>
            <person name="Jaillon O."/>
            <person name="Aury J.-M."/>
            <person name="Brunet F."/>
            <person name="Petit J.-L."/>
            <person name="Stange-Thomann N."/>
            <person name="Mauceli E."/>
            <person name="Bouneau L."/>
            <person name="Fischer C."/>
            <person name="Ozouf-Costaz C."/>
            <person name="Bernot A."/>
            <person name="Nicaud S."/>
            <person name="Jaffe D."/>
            <person name="Fisher S."/>
            <person name="Lutfalla G."/>
            <person name="Dossat C."/>
            <person name="Segurens B."/>
            <person name="Dasilva C."/>
            <person name="Salanoubat M."/>
            <person name="Levy M."/>
            <person name="Boudet N."/>
            <person name="Castellano S."/>
            <person name="Anthouard V."/>
            <person name="Jubin C."/>
            <person name="Castelli V."/>
            <person name="Katinka M."/>
            <person name="Vacherie B."/>
            <person name="Biemont C."/>
            <person name="Skalli Z."/>
            <person name="Cattolico L."/>
            <person name="Poulain J."/>
            <person name="De Berardinis V."/>
            <person name="Cruaud C."/>
            <person name="Duprat S."/>
            <person name="Brottier P."/>
            <person name="Coutanceau J.-P."/>
            <person name="Gouzy J."/>
            <person name="Parra G."/>
            <person name="Lardier G."/>
            <person name="Chapple C."/>
            <person name="McKernan K.J."/>
            <person name="McEwan P."/>
            <person name="Bosak S."/>
            <person name="Kellis M."/>
            <person name="Volff J.-N."/>
            <person name="Guigo R."/>
            <person name="Zody M.C."/>
            <person name="Mesirov J."/>
            <person name="Lindblad-Toh K."/>
            <person name="Birren B."/>
            <person name="Nusbaum C."/>
            <person name="Kahn D."/>
            <person name="Robinson-Rechavi M."/>
            <person name="Laudet V."/>
            <person name="Schachter V."/>
            <person name="Quetier F."/>
            <person name="Saurin W."/>
            <person name="Scarpelli C."/>
            <person name="Wincker P."/>
            <person name="Lander E.S."/>
            <person name="Weissenbach J."/>
            <person name="Roest Crollius H."/>
        </authorList>
    </citation>
    <scope>NUCLEOTIDE SEQUENCE [LARGE SCALE GENOMIC DNA]</scope>
</reference>
<sequence length="85" mass="9907">FFFLSPQVGMDMGIVNAGNLPVYDDIDKELMLLCENLIWNRDPDATENLLAYAQNIVKRGKKMDQTEEWREGRVEERLEYALVKV</sequence>
<keyword evidence="1" id="KW-0808">Transferase</keyword>
<keyword evidence="3" id="KW-0170">Cobalt</keyword>
<organism evidence="4">
    <name type="scientific">Tetraodon nigroviridis</name>
    <name type="common">Spotted green pufferfish</name>
    <name type="synonym">Chelonodon nigroviridis</name>
    <dbReference type="NCBI Taxonomy" id="99883"/>
    <lineage>
        <taxon>Eukaryota</taxon>
        <taxon>Metazoa</taxon>
        <taxon>Chordata</taxon>
        <taxon>Craniata</taxon>
        <taxon>Vertebrata</taxon>
        <taxon>Euteleostomi</taxon>
        <taxon>Actinopterygii</taxon>
        <taxon>Neopterygii</taxon>
        <taxon>Teleostei</taxon>
        <taxon>Neoteleostei</taxon>
        <taxon>Acanthomorphata</taxon>
        <taxon>Eupercaria</taxon>
        <taxon>Tetraodontiformes</taxon>
        <taxon>Tetradontoidea</taxon>
        <taxon>Tetraodontidae</taxon>
        <taxon>Tetraodon</taxon>
    </lineage>
</organism>
<dbReference type="PANTHER" id="PTHR45833">
    <property type="entry name" value="METHIONINE SYNTHASE"/>
    <property type="match status" value="1"/>
</dbReference>
<feature type="non-terminal residue" evidence="4">
    <location>
        <position position="1"/>
    </location>
</feature>
<dbReference type="SUPFAM" id="SSF51717">
    <property type="entry name" value="Dihydropteroate synthetase-like"/>
    <property type="match status" value="1"/>
</dbReference>
<dbReference type="STRING" id="99883.ENSTNIP00000007122"/>
<dbReference type="OrthoDB" id="261426at2759"/>
<protein>
    <submittedName>
        <fullName evidence="4">(spotted green pufferfish) hypothetical protein</fullName>
    </submittedName>
</protein>
<dbReference type="EMBL" id="CAAE01009972">
    <property type="protein sequence ID" value="CAF92494.1"/>
    <property type="molecule type" value="Genomic_DNA"/>
</dbReference>
<dbReference type="AlphaFoldDB" id="Q4T3N8"/>
<evidence type="ECO:0000313" key="4">
    <source>
        <dbReference type="EMBL" id="CAF92494.1"/>
    </source>
</evidence>
<evidence type="ECO:0000256" key="1">
    <source>
        <dbReference type="ARBA" id="ARBA00022679"/>
    </source>
</evidence>
<dbReference type="InterPro" id="IPR050554">
    <property type="entry name" value="Met_Synthase/Corrinoid"/>
</dbReference>
<accession>Q4T3N8</accession>
<gene>
    <name evidence="4" type="ORF">GSTENG00007710001</name>
</gene>
<dbReference type="Gene3D" id="3.20.20.20">
    <property type="entry name" value="Dihydropteroate synthase-like"/>
    <property type="match status" value="1"/>
</dbReference>
<dbReference type="HOGENOM" id="CLU_2518496_0_0_1"/>
<reference evidence="5" key="3">
    <citation type="submission" date="2025-05" db="UniProtKB">
        <authorList>
            <consortium name="Ensembl"/>
        </authorList>
    </citation>
    <scope>IDENTIFICATION</scope>
</reference>
<dbReference type="GO" id="GO:0005829">
    <property type="term" value="C:cytosol"/>
    <property type="evidence" value="ECO:0007669"/>
    <property type="project" value="TreeGrafter"/>
</dbReference>
<dbReference type="KEGG" id="tng:GSTEN00007710G001"/>
<feature type="non-terminal residue" evidence="4">
    <location>
        <position position="85"/>
    </location>
</feature>
<proteinExistence type="predicted"/>
<evidence type="ECO:0000256" key="3">
    <source>
        <dbReference type="ARBA" id="ARBA00023285"/>
    </source>
</evidence>
<dbReference type="GO" id="GO:0046653">
    <property type="term" value="P:tetrahydrofolate metabolic process"/>
    <property type="evidence" value="ECO:0007669"/>
    <property type="project" value="TreeGrafter"/>
</dbReference>
<dbReference type="GO" id="GO:0008705">
    <property type="term" value="F:methionine synthase activity"/>
    <property type="evidence" value="ECO:0007669"/>
    <property type="project" value="TreeGrafter"/>
</dbReference>
<dbReference type="PANTHER" id="PTHR45833:SF1">
    <property type="entry name" value="METHIONINE SYNTHASE"/>
    <property type="match status" value="1"/>
</dbReference>
<dbReference type="InterPro" id="IPR011005">
    <property type="entry name" value="Dihydropteroate_synth-like_sf"/>
</dbReference>
<reference evidence="4" key="2">
    <citation type="submission" date="2004-02" db="EMBL/GenBank/DDBJ databases">
        <authorList>
            <consortium name="Genoscope"/>
            <consortium name="Whitehead Institute Centre for Genome Research"/>
        </authorList>
    </citation>
    <scope>NUCLEOTIDE SEQUENCE</scope>
</reference>
<dbReference type="Proteomes" id="UP000007303">
    <property type="component" value="Unassembled WGS sequence"/>
</dbReference>
<evidence type="ECO:0000313" key="6">
    <source>
        <dbReference type="Proteomes" id="UP000007303"/>
    </source>
</evidence>
<name>Q4T3N8_TETNG</name>
<evidence type="ECO:0000256" key="2">
    <source>
        <dbReference type="ARBA" id="ARBA00022723"/>
    </source>
</evidence>
<keyword evidence="2" id="KW-0479">Metal-binding</keyword>